<evidence type="ECO:0000256" key="1">
    <source>
        <dbReference type="SAM" id="MobiDB-lite"/>
    </source>
</evidence>
<sequence length="65" mass="6788">MAERRSRTPAFGMATASSDNIGHVRPETKPIVNAEVAGRVSPKQVQIIPIPGIISPDTVPAGPEA</sequence>
<reference evidence="2" key="1">
    <citation type="journal article" date="2015" name="Nature">
        <title>Complex archaea that bridge the gap between prokaryotes and eukaryotes.</title>
        <authorList>
            <person name="Spang A."/>
            <person name="Saw J.H."/>
            <person name="Jorgensen S.L."/>
            <person name="Zaremba-Niedzwiedzka K."/>
            <person name="Martijn J."/>
            <person name="Lind A.E."/>
            <person name="van Eijk R."/>
            <person name="Schleper C."/>
            <person name="Guy L."/>
            <person name="Ettema T.J."/>
        </authorList>
    </citation>
    <scope>NUCLEOTIDE SEQUENCE</scope>
</reference>
<name>A0A0F9FHM8_9ZZZZ</name>
<dbReference type="EMBL" id="LAZR01021273">
    <property type="protein sequence ID" value="KKL85894.1"/>
    <property type="molecule type" value="Genomic_DNA"/>
</dbReference>
<organism evidence="2">
    <name type="scientific">marine sediment metagenome</name>
    <dbReference type="NCBI Taxonomy" id="412755"/>
    <lineage>
        <taxon>unclassified sequences</taxon>
        <taxon>metagenomes</taxon>
        <taxon>ecological metagenomes</taxon>
    </lineage>
</organism>
<accession>A0A0F9FHM8</accession>
<gene>
    <name evidence="2" type="ORF">LCGC14_1950180</name>
</gene>
<protein>
    <submittedName>
        <fullName evidence="2">Uncharacterized protein</fullName>
    </submittedName>
</protein>
<comment type="caution">
    <text evidence="2">The sequence shown here is derived from an EMBL/GenBank/DDBJ whole genome shotgun (WGS) entry which is preliminary data.</text>
</comment>
<dbReference type="AlphaFoldDB" id="A0A0F9FHM8"/>
<proteinExistence type="predicted"/>
<evidence type="ECO:0000313" key="2">
    <source>
        <dbReference type="EMBL" id="KKL85894.1"/>
    </source>
</evidence>
<feature type="region of interest" description="Disordered" evidence="1">
    <location>
        <begin position="1"/>
        <end position="26"/>
    </location>
</feature>